<dbReference type="InterPro" id="IPR004360">
    <property type="entry name" value="Glyas_Fos-R_dOase_dom"/>
</dbReference>
<protein>
    <submittedName>
        <fullName evidence="2">VOC family protein</fullName>
    </submittedName>
</protein>
<proteinExistence type="predicted"/>
<accession>A0ABV2TXB7</accession>
<dbReference type="Proteomes" id="UP001549773">
    <property type="component" value="Unassembled WGS sequence"/>
</dbReference>
<gene>
    <name evidence="2" type="ORF">ABXZ32_10990</name>
</gene>
<dbReference type="RefSeq" id="WP_354618727.1">
    <property type="nucleotide sequence ID" value="NZ_JBEWYP010000006.1"/>
</dbReference>
<feature type="domain" description="VOC" evidence="1">
    <location>
        <begin position="2"/>
        <end position="113"/>
    </location>
</feature>
<evidence type="ECO:0000313" key="3">
    <source>
        <dbReference type="Proteomes" id="UP001549773"/>
    </source>
</evidence>
<organism evidence="2 3">
    <name type="scientific">Sediminicola luteus</name>
    <dbReference type="NCBI Taxonomy" id="319238"/>
    <lineage>
        <taxon>Bacteria</taxon>
        <taxon>Pseudomonadati</taxon>
        <taxon>Bacteroidota</taxon>
        <taxon>Flavobacteriia</taxon>
        <taxon>Flavobacteriales</taxon>
        <taxon>Flavobacteriaceae</taxon>
        <taxon>Sediminicola</taxon>
    </lineage>
</organism>
<evidence type="ECO:0000313" key="2">
    <source>
        <dbReference type="EMBL" id="MET7029926.1"/>
    </source>
</evidence>
<dbReference type="Gene3D" id="3.10.180.10">
    <property type="entry name" value="2,3-Dihydroxybiphenyl 1,2-Dioxygenase, domain 1"/>
    <property type="match status" value="1"/>
</dbReference>
<sequence>MNLNQVTIPSLDLTKSIPFYEKLGLKLIVQALPHYARFECPDGNATFSIHQTEELPKGDGIHVYFECENLDEHVEKMKRHGIEFDQEPTDQRWLWREARLKDLDGNQLILFYGGENRLNPPWRIEENKPE</sequence>
<keyword evidence="3" id="KW-1185">Reference proteome</keyword>
<name>A0ABV2TXB7_9FLAO</name>
<dbReference type="SUPFAM" id="SSF54593">
    <property type="entry name" value="Glyoxalase/Bleomycin resistance protein/Dihydroxybiphenyl dioxygenase"/>
    <property type="match status" value="1"/>
</dbReference>
<dbReference type="InterPro" id="IPR029068">
    <property type="entry name" value="Glyas_Bleomycin-R_OHBP_Dase"/>
</dbReference>
<reference evidence="2 3" key="1">
    <citation type="submission" date="2024-07" db="EMBL/GenBank/DDBJ databases">
        <title>The genome sequence of type strain Sediminicola luteus GDMCC 1.2596T.</title>
        <authorList>
            <person name="Liu Y."/>
        </authorList>
    </citation>
    <scope>NUCLEOTIDE SEQUENCE [LARGE SCALE GENOMIC DNA]</scope>
    <source>
        <strain evidence="2 3">GDMCC 1.2596</strain>
    </source>
</reference>
<comment type="caution">
    <text evidence="2">The sequence shown here is derived from an EMBL/GenBank/DDBJ whole genome shotgun (WGS) entry which is preliminary data.</text>
</comment>
<evidence type="ECO:0000259" key="1">
    <source>
        <dbReference type="PROSITE" id="PS51819"/>
    </source>
</evidence>
<dbReference type="CDD" id="cd06587">
    <property type="entry name" value="VOC"/>
    <property type="match status" value="1"/>
</dbReference>
<dbReference type="InterPro" id="IPR037523">
    <property type="entry name" value="VOC_core"/>
</dbReference>
<dbReference type="EMBL" id="JBEWYP010000006">
    <property type="protein sequence ID" value="MET7029926.1"/>
    <property type="molecule type" value="Genomic_DNA"/>
</dbReference>
<dbReference type="Pfam" id="PF00903">
    <property type="entry name" value="Glyoxalase"/>
    <property type="match status" value="1"/>
</dbReference>
<dbReference type="PROSITE" id="PS51819">
    <property type="entry name" value="VOC"/>
    <property type="match status" value="1"/>
</dbReference>